<dbReference type="SMART" id="SM00850">
    <property type="entry name" value="LytTR"/>
    <property type="match status" value="1"/>
</dbReference>
<dbReference type="Gene3D" id="3.40.50.2300">
    <property type="match status" value="1"/>
</dbReference>
<dbReference type="Proteomes" id="UP000199648">
    <property type="component" value="Unassembled WGS sequence"/>
</dbReference>
<dbReference type="Pfam" id="PF00072">
    <property type="entry name" value="Response_reg"/>
    <property type="match status" value="1"/>
</dbReference>
<dbReference type="PROSITE" id="PS50930">
    <property type="entry name" value="HTH_LYTTR"/>
    <property type="match status" value="1"/>
</dbReference>
<dbReference type="InterPro" id="IPR001789">
    <property type="entry name" value="Sig_transdc_resp-reg_receiver"/>
</dbReference>
<evidence type="ECO:0000259" key="5">
    <source>
        <dbReference type="PROSITE" id="PS50930"/>
    </source>
</evidence>
<evidence type="ECO:0000313" key="7">
    <source>
        <dbReference type="Proteomes" id="UP000199648"/>
    </source>
</evidence>
<dbReference type="AlphaFoldDB" id="A0A1G5QY10"/>
<dbReference type="SUPFAM" id="SSF52172">
    <property type="entry name" value="CheY-like"/>
    <property type="match status" value="1"/>
</dbReference>
<feature type="domain" description="Response regulatory" evidence="4">
    <location>
        <begin position="3"/>
        <end position="116"/>
    </location>
</feature>
<keyword evidence="2" id="KW-0238">DNA-binding</keyword>
<dbReference type="EMBL" id="FMWD01000012">
    <property type="protein sequence ID" value="SCZ66754.1"/>
    <property type="molecule type" value="Genomic_DNA"/>
</dbReference>
<dbReference type="InterPro" id="IPR039420">
    <property type="entry name" value="WalR-like"/>
</dbReference>
<feature type="domain" description="HTH LytTR-type" evidence="5">
    <location>
        <begin position="139"/>
        <end position="232"/>
    </location>
</feature>
<dbReference type="PANTHER" id="PTHR48111:SF3">
    <property type="entry name" value="TRANSCRIPTIONAL REGULATORY PROTEIN BTSR"/>
    <property type="match status" value="1"/>
</dbReference>
<dbReference type="Pfam" id="PF04397">
    <property type="entry name" value="LytTR"/>
    <property type="match status" value="1"/>
</dbReference>
<dbReference type="InterPro" id="IPR007492">
    <property type="entry name" value="LytTR_DNA-bd_dom"/>
</dbReference>
<protein>
    <submittedName>
        <fullName evidence="6">Two component transcriptional regulator, LytTR family</fullName>
    </submittedName>
</protein>
<evidence type="ECO:0000256" key="1">
    <source>
        <dbReference type="ARBA" id="ARBA00023012"/>
    </source>
</evidence>
<dbReference type="STRING" id="415747.SAMN03097708_03011"/>
<dbReference type="PANTHER" id="PTHR48111">
    <property type="entry name" value="REGULATOR OF RPOS"/>
    <property type="match status" value="1"/>
</dbReference>
<keyword evidence="3" id="KW-0597">Phosphoprotein</keyword>
<organism evidence="6 7">
    <name type="scientific">Thiohalomonas denitrificans</name>
    <dbReference type="NCBI Taxonomy" id="415747"/>
    <lineage>
        <taxon>Bacteria</taxon>
        <taxon>Pseudomonadati</taxon>
        <taxon>Pseudomonadota</taxon>
        <taxon>Gammaproteobacteria</taxon>
        <taxon>Thiohalomonadales</taxon>
        <taxon>Thiohalomonadaceae</taxon>
        <taxon>Thiohalomonas</taxon>
    </lineage>
</organism>
<dbReference type="Gene3D" id="2.40.50.1020">
    <property type="entry name" value="LytTr DNA-binding domain"/>
    <property type="match status" value="1"/>
</dbReference>
<feature type="modified residue" description="4-aspartylphosphate" evidence="3">
    <location>
        <position position="53"/>
    </location>
</feature>
<dbReference type="InterPro" id="IPR011006">
    <property type="entry name" value="CheY-like_superfamily"/>
</dbReference>
<keyword evidence="7" id="KW-1185">Reference proteome</keyword>
<gene>
    <name evidence="6" type="ORF">SAMN03097708_03011</name>
</gene>
<reference evidence="6 7" key="1">
    <citation type="submission" date="2016-10" db="EMBL/GenBank/DDBJ databases">
        <authorList>
            <person name="de Groot N.N."/>
        </authorList>
    </citation>
    <scope>NUCLEOTIDE SEQUENCE [LARGE SCALE GENOMIC DNA]</scope>
    <source>
        <strain evidence="6 7">HLD2</strain>
    </source>
</reference>
<evidence type="ECO:0000313" key="6">
    <source>
        <dbReference type="EMBL" id="SCZ66754.1"/>
    </source>
</evidence>
<evidence type="ECO:0000256" key="2">
    <source>
        <dbReference type="ARBA" id="ARBA00023125"/>
    </source>
</evidence>
<accession>A0A1G5QY10</accession>
<dbReference type="SMART" id="SM00448">
    <property type="entry name" value="REC"/>
    <property type="match status" value="1"/>
</dbReference>
<dbReference type="GO" id="GO:0032993">
    <property type="term" value="C:protein-DNA complex"/>
    <property type="evidence" value="ECO:0007669"/>
    <property type="project" value="TreeGrafter"/>
</dbReference>
<evidence type="ECO:0000259" key="4">
    <source>
        <dbReference type="PROSITE" id="PS50110"/>
    </source>
</evidence>
<keyword evidence="1" id="KW-0902">Two-component regulatory system</keyword>
<sequence>MIKVLIVDDEAPARSRLRRMLEGLDAEIIGEAADGESALKEVTEGRPDVVLLDVRMPGVDGLEAAHHLAGLDPSPAVIFTTAFEQHALEAFDLEAVDYLLKPVRRERLERALARVVERLPSGAGRPDSLRLHQRGGVRLLPFEAVFYFQADNKYVTVYYEGGEALLEQSLKVLAQQFGEDLVRIHRNALVVRERLLGMERVGGSYRAILEGTAERPEISRRHVSDVKALLEAASV</sequence>
<evidence type="ECO:0000256" key="3">
    <source>
        <dbReference type="PROSITE-ProRule" id="PRU00169"/>
    </source>
</evidence>
<dbReference type="GO" id="GO:0005829">
    <property type="term" value="C:cytosol"/>
    <property type="evidence" value="ECO:0007669"/>
    <property type="project" value="TreeGrafter"/>
</dbReference>
<proteinExistence type="predicted"/>
<dbReference type="GO" id="GO:0000156">
    <property type="term" value="F:phosphorelay response regulator activity"/>
    <property type="evidence" value="ECO:0007669"/>
    <property type="project" value="TreeGrafter"/>
</dbReference>
<dbReference type="PROSITE" id="PS50110">
    <property type="entry name" value="RESPONSE_REGULATORY"/>
    <property type="match status" value="1"/>
</dbReference>
<name>A0A1G5QY10_9GAMM</name>
<dbReference type="GO" id="GO:0000976">
    <property type="term" value="F:transcription cis-regulatory region binding"/>
    <property type="evidence" value="ECO:0007669"/>
    <property type="project" value="TreeGrafter"/>
</dbReference>
<dbReference type="GO" id="GO:0006355">
    <property type="term" value="P:regulation of DNA-templated transcription"/>
    <property type="evidence" value="ECO:0007669"/>
    <property type="project" value="TreeGrafter"/>
</dbReference>
<dbReference type="RefSeq" id="WP_245688368.1">
    <property type="nucleotide sequence ID" value="NZ_FMWD01000012.1"/>
</dbReference>